<keyword evidence="2" id="KW-0732">Signal</keyword>
<feature type="domain" description="Glucose/Sorbosone dehydrogenase" evidence="3">
    <location>
        <begin position="191"/>
        <end position="331"/>
    </location>
</feature>
<dbReference type="PANTHER" id="PTHR19328:SF13">
    <property type="entry name" value="HIPL1 PROTEIN"/>
    <property type="match status" value="1"/>
</dbReference>
<dbReference type="Gene3D" id="2.120.10.30">
    <property type="entry name" value="TolB, C-terminal domain"/>
    <property type="match status" value="1"/>
</dbReference>
<dbReference type="InterPro" id="IPR011041">
    <property type="entry name" value="Quinoprot_gluc/sorb_DH_b-prop"/>
</dbReference>
<gene>
    <name evidence="4" type="ORF">ACFPN5_13730</name>
</gene>
<dbReference type="Pfam" id="PF07995">
    <property type="entry name" value="GSDH"/>
    <property type="match status" value="2"/>
</dbReference>
<dbReference type="SUPFAM" id="SSF50952">
    <property type="entry name" value="Soluble quinoprotein glucose dehydrogenase"/>
    <property type="match status" value="1"/>
</dbReference>
<feature type="region of interest" description="Disordered" evidence="1">
    <location>
        <begin position="178"/>
        <end position="200"/>
    </location>
</feature>
<dbReference type="InterPro" id="IPR011042">
    <property type="entry name" value="6-blade_b-propeller_TolB-like"/>
</dbReference>
<evidence type="ECO:0000256" key="2">
    <source>
        <dbReference type="SAM" id="SignalP"/>
    </source>
</evidence>
<feature type="domain" description="Glucose/Sorbosone dehydrogenase" evidence="3">
    <location>
        <begin position="59"/>
        <end position="148"/>
    </location>
</feature>
<name>A0ABW0L7V4_9BURK</name>
<evidence type="ECO:0000313" key="4">
    <source>
        <dbReference type="EMBL" id="MFC5460866.1"/>
    </source>
</evidence>
<comment type="caution">
    <text evidence="4">The sequence shown here is derived from an EMBL/GenBank/DDBJ whole genome shotgun (WGS) entry which is preliminary data.</text>
</comment>
<dbReference type="EMBL" id="JBHSMU010000014">
    <property type="protein sequence ID" value="MFC5460866.1"/>
    <property type="molecule type" value="Genomic_DNA"/>
</dbReference>
<feature type="chain" id="PRO_5046281114" evidence="2">
    <location>
        <begin position="36"/>
        <end position="513"/>
    </location>
</feature>
<dbReference type="Proteomes" id="UP001596050">
    <property type="component" value="Unassembled WGS sequence"/>
</dbReference>
<protein>
    <submittedName>
        <fullName evidence="4">PQQ-dependent sugar dehydrogenase</fullName>
    </submittedName>
</protein>
<evidence type="ECO:0000313" key="5">
    <source>
        <dbReference type="Proteomes" id="UP001596050"/>
    </source>
</evidence>
<keyword evidence="5" id="KW-1185">Reference proteome</keyword>
<reference evidence="5" key="1">
    <citation type="journal article" date="2019" name="Int. J. Syst. Evol. Microbiol.">
        <title>The Global Catalogue of Microorganisms (GCM) 10K type strain sequencing project: providing services to taxonomists for standard genome sequencing and annotation.</title>
        <authorList>
            <consortium name="The Broad Institute Genomics Platform"/>
            <consortium name="The Broad Institute Genome Sequencing Center for Infectious Disease"/>
            <person name="Wu L."/>
            <person name="Ma J."/>
        </authorList>
    </citation>
    <scope>NUCLEOTIDE SEQUENCE [LARGE SCALE GENOMIC DNA]</scope>
    <source>
        <strain evidence="5">KACC 12649</strain>
    </source>
</reference>
<evidence type="ECO:0000256" key="1">
    <source>
        <dbReference type="SAM" id="MobiDB-lite"/>
    </source>
</evidence>
<proteinExistence type="predicted"/>
<evidence type="ECO:0000259" key="3">
    <source>
        <dbReference type="Pfam" id="PF07995"/>
    </source>
</evidence>
<dbReference type="PANTHER" id="PTHR19328">
    <property type="entry name" value="HEDGEHOG-INTERACTING PROTEIN"/>
    <property type="match status" value="1"/>
</dbReference>
<accession>A0ABW0L7V4</accession>
<organism evidence="4 5">
    <name type="scientific">Massilia niabensis</name>
    <dbReference type="NCBI Taxonomy" id="544910"/>
    <lineage>
        <taxon>Bacteria</taxon>
        <taxon>Pseudomonadati</taxon>
        <taxon>Pseudomonadota</taxon>
        <taxon>Betaproteobacteria</taxon>
        <taxon>Burkholderiales</taxon>
        <taxon>Oxalobacteraceae</taxon>
        <taxon>Telluria group</taxon>
        <taxon>Massilia</taxon>
    </lineage>
</organism>
<dbReference type="RefSeq" id="WP_379784148.1">
    <property type="nucleotide sequence ID" value="NZ_JBHSMU010000014.1"/>
</dbReference>
<dbReference type="InterPro" id="IPR012938">
    <property type="entry name" value="Glc/Sorbosone_DH"/>
</dbReference>
<sequence length="513" mass="55072">MSTTCAETILVTTRRVRARSVLAASVLLGTATSFAAADTIPVQILDPNLQVSTWIGAGLNQPIGIAFTGSDDAFILEKATGQVKRVVDGVLQAAPVLDLAVNSASERGLLGIALHPHFPAVPFVYIRWTESATGADTTVVSEVPLLGNRLDRFTWDGTSLRLDPNFRTVRLRARQTDNLPVPGHEDEVNPVERGNHNGGPIRFGPDGKLYVVTGDLGRRGHMQNLVLGPFESRPFRDDTYGGPQPDSEHLSGVIQRFNDDGSTPASNPFYFVGAIIGGDTGRTLQTVFSYGHRNSFGMAFDPYSRNLWLTENGDDAFSELNRVVPGMNGGWIQAMGPLSRIAEFKQIETTMLGGSLQQVRYLPTRIADTPGSARSRMVMLPGASYVDPQFSWRYEVAPAGAGFVRGDVLGSGYDGSLWIGSARAFSQVGGTGGSLYRLRLAPDRLAVDVGADARLADRVADNLGKFDLTESETLLIGSGFGITPAIEQGPDGNLYVVSLSDNAVYRISRATAP</sequence>
<feature type="signal peptide" evidence="2">
    <location>
        <begin position="1"/>
        <end position="35"/>
    </location>
</feature>